<dbReference type="EMBL" id="KB467865">
    <property type="protein sequence ID" value="PCH35902.1"/>
    <property type="molecule type" value="Genomic_DNA"/>
</dbReference>
<protein>
    <submittedName>
        <fullName evidence="1">Uncharacterized protein</fullName>
    </submittedName>
</protein>
<dbReference type="STRING" id="742152.A0A2H3J0Y3"/>
<evidence type="ECO:0000313" key="1">
    <source>
        <dbReference type="EMBL" id="PCH35902.1"/>
    </source>
</evidence>
<accession>A0A2H3J0Y3</accession>
<gene>
    <name evidence="1" type="ORF">WOLCODRAFT_156604</name>
</gene>
<dbReference type="OrthoDB" id="630188at2759"/>
<keyword evidence="2" id="KW-1185">Reference proteome</keyword>
<dbReference type="Proteomes" id="UP000218811">
    <property type="component" value="Unassembled WGS sequence"/>
</dbReference>
<evidence type="ECO:0000313" key="2">
    <source>
        <dbReference type="Proteomes" id="UP000218811"/>
    </source>
</evidence>
<name>A0A2H3J0Y3_WOLCO</name>
<dbReference type="AlphaFoldDB" id="A0A2H3J0Y3"/>
<reference evidence="1 2" key="1">
    <citation type="journal article" date="2012" name="Science">
        <title>The Paleozoic origin of enzymatic lignin decomposition reconstructed from 31 fungal genomes.</title>
        <authorList>
            <person name="Floudas D."/>
            <person name="Binder M."/>
            <person name="Riley R."/>
            <person name="Barry K."/>
            <person name="Blanchette R.A."/>
            <person name="Henrissat B."/>
            <person name="Martinez A.T."/>
            <person name="Otillar R."/>
            <person name="Spatafora J.W."/>
            <person name="Yadav J.S."/>
            <person name="Aerts A."/>
            <person name="Benoit I."/>
            <person name="Boyd A."/>
            <person name="Carlson A."/>
            <person name="Copeland A."/>
            <person name="Coutinho P.M."/>
            <person name="de Vries R.P."/>
            <person name="Ferreira P."/>
            <person name="Findley K."/>
            <person name="Foster B."/>
            <person name="Gaskell J."/>
            <person name="Glotzer D."/>
            <person name="Gorecki P."/>
            <person name="Heitman J."/>
            <person name="Hesse C."/>
            <person name="Hori C."/>
            <person name="Igarashi K."/>
            <person name="Jurgens J.A."/>
            <person name="Kallen N."/>
            <person name="Kersten P."/>
            <person name="Kohler A."/>
            <person name="Kuees U."/>
            <person name="Kumar T.K.A."/>
            <person name="Kuo A."/>
            <person name="LaButti K."/>
            <person name="Larrondo L.F."/>
            <person name="Lindquist E."/>
            <person name="Ling A."/>
            <person name="Lombard V."/>
            <person name="Lucas S."/>
            <person name="Lundell T."/>
            <person name="Martin R."/>
            <person name="McLaughlin D.J."/>
            <person name="Morgenstern I."/>
            <person name="Morin E."/>
            <person name="Murat C."/>
            <person name="Nagy L.G."/>
            <person name="Nolan M."/>
            <person name="Ohm R.A."/>
            <person name="Patyshakuliyeva A."/>
            <person name="Rokas A."/>
            <person name="Ruiz-Duenas F.J."/>
            <person name="Sabat G."/>
            <person name="Salamov A."/>
            <person name="Samejima M."/>
            <person name="Schmutz J."/>
            <person name="Slot J.C."/>
            <person name="St John F."/>
            <person name="Stenlid J."/>
            <person name="Sun H."/>
            <person name="Sun S."/>
            <person name="Syed K."/>
            <person name="Tsang A."/>
            <person name="Wiebenga A."/>
            <person name="Young D."/>
            <person name="Pisabarro A."/>
            <person name="Eastwood D.C."/>
            <person name="Martin F."/>
            <person name="Cullen D."/>
            <person name="Grigoriev I.V."/>
            <person name="Hibbett D.S."/>
        </authorList>
    </citation>
    <scope>NUCLEOTIDE SEQUENCE [LARGE SCALE GENOMIC DNA]</scope>
    <source>
        <strain evidence="1 2">MD-104</strain>
    </source>
</reference>
<organism evidence="1 2">
    <name type="scientific">Wolfiporia cocos (strain MD-104)</name>
    <name type="common">Brown rot fungus</name>
    <dbReference type="NCBI Taxonomy" id="742152"/>
    <lineage>
        <taxon>Eukaryota</taxon>
        <taxon>Fungi</taxon>
        <taxon>Dikarya</taxon>
        <taxon>Basidiomycota</taxon>
        <taxon>Agaricomycotina</taxon>
        <taxon>Agaricomycetes</taxon>
        <taxon>Polyporales</taxon>
        <taxon>Phaeolaceae</taxon>
        <taxon>Wolfiporia</taxon>
    </lineage>
</organism>
<sequence>MCATPNYTENPYFDRAWPQHLYLDLSSPLLPVPSLPRGLSIADTPLMTFRRADLLLDKAELEALHAERYTASGAAQDASGVSGTGGAAGELPPLFSEEMFWSLSPAPYVCELLLAPAPLRYGTLVVSTGRHAPLRARGRVPACEQDRERDCVLWARDGGVGGARAADAGRAQRDGARAELVGARWRRGEARRRAGVPPGHEDCHDERDPWTAWKPYRWDWYNWANIGEMNRVFESVLASLRFLDIHFLPIDRPALLRPDAYVASDCLHIMTGAGVLEGWTHYIWPFVSRELPVHPMRSPAVLTAHLDICCGWAGGEIRCFVVGVSLRSVY</sequence>
<proteinExistence type="predicted"/>